<organism evidence="1 3">
    <name type="scientific">Bifidobacterium pseudolongum subsp. globosum</name>
    <dbReference type="NCBI Taxonomy" id="1690"/>
    <lineage>
        <taxon>Bacteria</taxon>
        <taxon>Bacillati</taxon>
        <taxon>Actinomycetota</taxon>
        <taxon>Actinomycetes</taxon>
        <taxon>Bifidobacteriales</taxon>
        <taxon>Bifidobacteriaceae</taxon>
        <taxon>Bifidobacterium</taxon>
    </lineage>
</organism>
<reference evidence="1 3" key="1">
    <citation type="submission" date="2017-10" db="EMBL/GenBank/DDBJ databases">
        <title>Bifidobacterium genomics.</title>
        <authorList>
            <person name="Lugli G.A."/>
            <person name="Milani C."/>
            <person name="Mancabelli L."/>
        </authorList>
    </citation>
    <scope>NUCLEOTIDE SEQUENCE [LARGE SCALE GENOMIC DNA]</scope>
    <source>
        <strain evidence="1 3">1744B</strain>
    </source>
</reference>
<accession>A0A2N3QWQ9</accession>
<dbReference type="EMBL" id="PCHB01000007">
    <property type="protein sequence ID" value="PKU97140.1"/>
    <property type="molecule type" value="Genomic_DNA"/>
</dbReference>
<dbReference type="AlphaFoldDB" id="A0A2N3QWQ9"/>
<evidence type="ECO:0000313" key="2">
    <source>
        <dbReference type="EMBL" id="RYQ48032.1"/>
    </source>
</evidence>
<proteinExistence type="predicted"/>
<name>A0A2N3QWQ9_9BIFI</name>
<evidence type="ECO:0000313" key="1">
    <source>
        <dbReference type="EMBL" id="PKU97140.1"/>
    </source>
</evidence>
<reference evidence="2 4" key="2">
    <citation type="submission" date="2018-12" db="EMBL/GenBank/DDBJ databases">
        <title>Unveiling genomic diversity among members of the Bifidobacterium pseudolongum species, a widely distributed gut commensal of the animal kingdom.</title>
        <authorList>
            <person name="Lugli G.A."/>
            <person name="Duranti S."/>
            <person name="Albert K."/>
            <person name="Mancabelli L."/>
            <person name="Napoli S."/>
            <person name="Viappiani A."/>
            <person name="Anzalone R."/>
            <person name="Longhi G."/>
            <person name="Milani C."/>
            <person name="Turroni F."/>
            <person name="Alessandri G."/>
            <person name="Sela D.A."/>
            <person name="Van Sinderen D."/>
            <person name="Ventura M."/>
        </authorList>
    </citation>
    <scope>NUCLEOTIDE SEQUENCE [LARGE SCALE GENOMIC DNA]</scope>
    <source>
        <strain evidence="2 4">1780B</strain>
    </source>
</reference>
<dbReference type="Proteomes" id="UP000233783">
    <property type="component" value="Unassembled WGS sequence"/>
</dbReference>
<dbReference type="EMBL" id="RYVC01000002">
    <property type="protein sequence ID" value="RYQ48032.1"/>
    <property type="molecule type" value="Genomic_DNA"/>
</dbReference>
<dbReference type="Proteomes" id="UP000292933">
    <property type="component" value="Unassembled WGS sequence"/>
</dbReference>
<comment type="caution">
    <text evidence="1">The sequence shown here is derived from an EMBL/GenBank/DDBJ whole genome shotgun (WGS) entry which is preliminary data.</text>
</comment>
<evidence type="ECO:0000313" key="4">
    <source>
        <dbReference type="Proteomes" id="UP000292933"/>
    </source>
</evidence>
<evidence type="ECO:0000313" key="3">
    <source>
        <dbReference type="Proteomes" id="UP000233783"/>
    </source>
</evidence>
<protein>
    <submittedName>
        <fullName evidence="1">Uncharacterized protein</fullName>
    </submittedName>
</protein>
<gene>
    <name evidence="1" type="ORF">CQR56_0607</name>
    <name evidence="2" type="ORF">PG1780B_0174</name>
</gene>
<sequence length="110" mass="11995">MATNDGSQVRETFIGEELKNVPNVVPNTDLEFFLNVHLADAAVVKDGEKHLAREYDVPLPASVVANQFDDPQIVMEGGKRVATITLVRKDDGTCALRVKAVIMKSGNWTG</sequence>
<dbReference type="RefSeq" id="WP_165365510.1">
    <property type="nucleotide sequence ID" value="NZ_PCHC01000003.1"/>
</dbReference>